<feature type="compositionally biased region" description="Polar residues" evidence="1">
    <location>
        <begin position="171"/>
        <end position="185"/>
    </location>
</feature>
<dbReference type="EMBL" id="JAXCGZ010019054">
    <property type="protein sequence ID" value="KAK7066710.1"/>
    <property type="molecule type" value="Genomic_DNA"/>
</dbReference>
<feature type="region of interest" description="Disordered" evidence="1">
    <location>
        <begin position="171"/>
        <end position="212"/>
    </location>
</feature>
<feature type="compositionally biased region" description="Basic and acidic residues" evidence="1">
    <location>
        <begin position="673"/>
        <end position="697"/>
    </location>
</feature>
<dbReference type="Proteomes" id="UP001381693">
    <property type="component" value="Unassembled WGS sequence"/>
</dbReference>
<evidence type="ECO:0000313" key="3">
    <source>
        <dbReference type="EMBL" id="KAK7066710.1"/>
    </source>
</evidence>
<sequence length="888" mass="100972">MDNLLKKYHFTKTLNEKDHDSWGEVHTGSVEDRHSSEYFRSHESRSKYSSDDVAYHRQEKDRKGYMLSLERPRDSRSSMDREKKSKDNRFAEYPRENRRLSDYGSRPSGHNSRDGNYRYLTGSDNNGRVMSQGGLPEECRGNASRLTPQHKDLRYAISQKSRSGCTSVLQRLSAKQSGSADTNVVRNLKRPRENKKEKKGNRQKRFRKSRIHGSMTMEHDVFTGNHGDQIQQGSVLDRLGPMISPPLAKRLKAGKKNVSPKLKSQVGKRKHAKTYNNIPKEALYCYLCEEVKGSNPNAFTNHLSSTKHKARKELNEFKVKSMLAYLRNEARLAYVRATGKLPIGRKNFCGLCKVPRCVGEKGHLALKECWMLHTYQEPIYVCCDQPFYSREKYEEHLLSMSHLYLRYKRSERTKRKHLFYAKNVEQSMKVGKKVGAFGPLNQIYKDRKEFGDVFIPKGISDYWSLLSAPKRNPLIIKSRCNPYGHVLSHFDPARGLGHQYINFTTEFRCYVCATTLGSNRESIIEHCSTQTHYVNVVKKQQKQRALSLVSEEERKELLKTVVDQHDKGDAVKNVNRGGGFAGDNLLEIIDKVCESDEADETVPIETILSNEENQPKQDTPTGDRKREACKHNWQVVRSSRNVNFILDTTGTTDNEMSKDTSMAVAMKSPFHAQSKESQDSKKNEATEDLAKLDTSDEKLDDLEKENPSSTVCDFFDVAETVACNPKTLGDADNEMEIDSSVRVVLKKFPCHALSKTTQKPKKDEATGERAKISVINEILDHETDSSEREKPLNNIGKLFVPAGNITSDLISVEPADHKADKDSSAVVAVQRPVLRRSIRTAKPKIKSLSTSVVECKRSEAAGMGSRPLWSIQHPLYNMCPPYSVCDEL</sequence>
<feature type="compositionally biased region" description="Basic residues" evidence="1">
    <location>
        <begin position="197"/>
        <end position="211"/>
    </location>
</feature>
<reference evidence="3 4" key="1">
    <citation type="submission" date="2023-11" db="EMBL/GenBank/DDBJ databases">
        <title>Halocaridina rubra genome assembly.</title>
        <authorList>
            <person name="Smith C."/>
        </authorList>
    </citation>
    <scope>NUCLEOTIDE SEQUENCE [LARGE SCALE GENOMIC DNA]</scope>
    <source>
        <strain evidence="3">EP-1</strain>
        <tissue evidence="3">Whole</tissue>
    </source>
</reference>
<feature type="domain" description="U1-type" evidence="2">
    <location>
        <begin position="504"/>
        <end position="539"/>
    </location>
</feature>
<dbReference type="GO" id="GO:0003676">
    <property type="term" value="F:nucleic acid binding"/>
    <property type="evidence" value="ECO:0007669"/>
    <property type="project" value="InterPro"/>
</dbReference>
<feature type="region of interest" description="Disordered" evidence="1">
    <location>
        <begin position="19"/>
        <end position="145"/>
    </location>
</feature>
<keyword evidence="4" id="KW-1185">Reference proteome</keyword>
<feature type="domain" description="U1-type" evidence="2">
    <location>
        <begin position="280"/>
        <end position="315"/>
    </location>
</feature>
<dbReference type="GO" id="GO:0008270">
    <property type="term" value="F:zinc ion binding"/>
    <property type="evidence" value="ECO:0007669"/>
    <property type="project" value="InterPro"/>
</dbReference>
<dbReference type="AlphaFoldDB" id="A0AAN8WUW6"/>
<proteinExistence type="predicted"/>
<feature type="compositionally biased region" description="Polar residues" evidence="1">
    <location>
        <begin position="607"/>
        <end position="620"/>
    </location>
</feature>
<accession>A0AAN8WUW6</accession>
<dbReference type="InterPro" id="IPR003604">
    <property type="entry name" value="Matrin/U1-like-C_Znf_C2H2"/>
</dbReference>
<feature type="region of interest" description="Disordered" evidence="1">
    <location>
        <begin position="670"/>
        <end position="706"/>
    </location>
</feature>
<dbReference type="SMART" id="SM00451">
    <property type="entry name" value="ZnF_U1"/>
    <property type="match status" value="2"/>
</dbReference>
<feature type="compositionally biased region" description="Basic and acidic residues" evidence="1">
    <location>
        <begin position="19"/>
        <end position="101"/>
    </location>
</feature>
<feature type="region of interest" description="Disordered" evidence="1">
    <location>
        <begin position="603"/>
        <end position="628"/>
    </location>
</feature>
<comment type="caution">
    <text evidence="3">The sequence shown here is derived from an EMBL/GenBank/DDBJ whole genome shotgun (WGS) entry which is preliminary data.</text>
</comment>
<evidence type="ECO:0000313" key="4">
    <source>
        <dbReference type="Proteomes" id="UP001381693"/>
    </source>
</evidence>
<name>A0AAN8WUW6_HALRR</name>
<organism evidence="3 4">
    <name type="scientific">Halocaridina rubra</name>
    <name type="common">Hawaiian red shrimp</name>
    <dbReference type="NCBI Taxonomy" id="373956"/>
    <lineage>
        <taxon>Eukaryota</taxon>
        <taxon>Metazoa</taxon>
        <taxon>Ecdysozoa</taxon>
        <taxon>Arthropoda</taxon>
        <taxon>Crustacea</taxon>
        <taxon>Multicrustacea</taxon>
        <taxon>Malacostraca</taxon>
        <taxon>Eumalacostraca</taxon>
        <taxon>Eucarida</taxon>
        <taxon>Decapoda</taxon>
        <taxon>Pleocyemata</taxon>
        <taxon>Caridea</taxon>
        <taxon>Atyoidea</taxon>
        <taxon>Atyidae</taxon>
        <taxon>Halocaridina</taxon>
    </lineage>
</organism>
<evidence type="ECO:0000259" key="2">
    <source>
        <dbReference type="SMART" id="SM00451"/>
    </source>
</evidence>
<protein>
    <recommendedName>
        <fullName evidence="2">U1-type domain-containing protein</fullName>
    </recommendedName>
</protein>
<gene>
    <name evidence="3" type="ORF">SK128_005063</name>
</gene>
<evidence type="ECO:0000256" key="1">
    <source>
        <dbReference type="SAM" id="MobiDB-lite"/>
    </source>
</evidence>